<organism evidence="3 4">
    <name type="scientific">Candidatus Aphodousia faecigallinarum</name>
    <dbReference type="NCBI Taxonomy" id="2840677"/>
    <lineage>
        <taxon>Bacteria</taxon>
        <taxon>Pseudomonadati</taxon>
        <taxon>Pseudomonadota</taxon>
        <taxon>Betaproteobacteria</taxon>
        <taxon>Burkholderiales</taxon>
        <taxon>Sutterellaceae</taxon>
        <taxon>Sutterellaceae incertae sedis</taxon>
        <taxon>Candidatus Aphodousia</taxon>
    </lineage>
</organism>
<dbReference type="EMBL" id="DVMY01000071">
    <property type="protein sequence ID" value="HIU37479.1"/>
    <property type="molecule type" value="Genomic_DNA"/>
</dbReference>
<proteinExistence type="predicted"/>
<feature type="chain" id="PRO_5038669244" evidence="1">
    <location>
        <begin position="28"/>
        <end position="334"/>
    </location>
</feature>
<gene>
    <name evidence="3" type="ORF">IAC56_04325</name>
</gene>
<feature type="domain" description="DUF362" evidence="2">
    <location>
        <begin position="64"/>
        <end position="275"/>
    </location>
</feature>
<sequence length="334" mass="36561">MTMLTRRQALEAFGAVAAATATPPSMAASSSDANQSVVFWTPELSKDAFLRMYHLINREISGKVALKLHTGEPNGPNILPREWVKALQAEIPNSNIVECNVLYKSPRQTTSGHRKVIEQNGWTFCPVDIMDEEGDVALPVKGGLHLKEFHVGKHLLNYDSMVVLTHFKGHGMGGFGGSLKNISIGCGSAAHGKVELHNVQPDGSWPGKAPFMERMADGGKAITDHFGKKIVFINVLRNMSIDCDCAGVQASTPTLPDLGIMASTDLLAIDQACVDLIYSLPDFMKRTMVKRIESREALRQLSAMRELKMGSPNYKIIRVLDIKPGQRPLEDDIA</sequence>
<dbReference type="AlphaFoldDB" id="A0A9D1LF62"/>
<reference evidence="3" key="2">
    <citation type="journal article" date="2021" name="PeerJ">
        <title>Extensive microbial diversity within the chicken gut microbiome revealed by metagenomics and culture.</title>
        <authorList>
            <person name="Gilroy R."/>
            <person name="Ravi A."/>
            <person name="Getino M."/>
            <person name="Pursley I."/>
            <person name="Horton D.L."/>
            <person name="Alikhan N.F."/>
            <person name="Baker D."/>
            <person name="Gharbi K."/>
            <person name="Hall N."/>
            <person name="Watson M."/>
            <person name="Adriaenssens E.M."/>
            <person name="Foster-Nyarko E."/>
            <person name="Jarju S."/>
            <person name="Secka A."/>
            <person name="Antonio M."/>
            <person name="Oren A."/>
            <person name="Chaudhuri R.R."/>
            <person name="La Ragione R."/>
            <person name="Hildebrand F."/>
            <person name="Pallen M.J."/>
        </authorList>
    </citation>
    <scope>NUCLEOTIDE SEQUENCE</scope>
    <source>
        <strain evidence="3">7463</strain>
    </source>
</reference>
<evidence type="ECO:0000256" key="1">
    <source>
        <dbReference type="SAM" id="SignalP"/>
    </source>
</evidence>
<evidence type="ECO:0000313" key="3">
    <source>
        <dbReference type="EMBL" id="HIU37479.1"/>
    </source>
</evidence>
<feature type="signal peptide" evidence="1">
    <location>
        <begin position="1"/>
        <end position="27"/>
    </location>
</feature>
<reference evidence="3" key="1">
    <citation type="submission" date="2020-10" db="EMBL/GenBank/DDBJ databases">
        <authorList>
            <person name="Gilroy R."/>
        </authorList>
    </citation>
    <scope>NUCLEOTIDE SEQUENCE</scope>
    <source>
        <strain evidence="3">7463</strain>
    </source>
</reference>
<dbReference type="PROSITE" id="PS51318">
    <property type="entry name" value="TAT"/>
    <property type="match status" value="1"/>
</dbReference>
<keyword evidence="1" id="KW-0732">Signal</keyword>
<evidence type="ECO:0000259" key="2">
    <source>
        <dbReference type="Pfam" id="PF04015"/>
    </source>
</evidence>
<accession>A0A9D1LF62</accession>
<evidence type="ECO:0000313" key="4">
    <source>
        <dbReference type="Proteomes" id="UP000824083"/>
    </source>
</evidence>
<dbReference type="Pfam" id="PF04015">
    <property type="entry name" value="DUF362"/>
    <property type="match status" value="1"/>
</dbReference>
<dbReference type="Proteomes" id="UP000824083">
    <property type="component" value="Unassembled WGS sequence"/>
</dbReference>
<dbReference type="InterPro" id="IPR006311">
    <property type="entry name" value="TAT_signal"/>
</dbReference>
<name>A0A9D1LF62_9BURK</name>
<dbReference type="InterPro" id="IPR007160">
    <property type="entry name" value="DUF362"/>
</dbReference>
<protein>
    <submittedName>
        <fullName evidence="3">DUF362 domain-containing protein</fullName>
    </submittedName>
</protein>
<comment type="caution">
    <text evidence="3">The sequence shown here is derived from an EMBL/GenBank/DDBJ whole genome shotgun (WGS) entry which is preliminary data.</text>
</comment>